<protein>
    <recommendedName>
        <fullName evidence="3">N-acetyltransferase domain-containing protein</fullName>
    </recommendedName>
</protein>
<gene>
    <name evidence="1" type="ORF">A9R00_04425</name>
</gene>
<sequence>MKFVANVDFNGGQLRPLDKSDVDSIIKLYQKQTLAGQSESASREHAERMVELSVQMAATQRGLMWAIEVDGAMMGMLSLYDWQPTALKTLMRLDALPGLTQPLQVDALRCGIDYLAQKYHLRNFSFQCLPEGEDAIVDVIKLAGFEQQARLRDFRRISQTEYSDILVFNLILAQSAEGEK</sequence>
<accession>A0A1Y5HUK0</accession>
<comment type="caution">
    <text evidence="1">The sequence shown here is derived from an EMBL/GenBank/DDBJ whole genome shotgun (WGS) entry which is preliminary data.</text>
</comment>
<proteinExistence type="predicted"/>
<name>A0A1Y5HUK0_OLEAN</name>
<dbReference type="EMBL" id="MABE01000258">
    <property type="protein sequence ID" value="OUS40750.1"/>
    <property type="molecule type" value="Genomic_DNA"/>
</dbReference>
<evidence type="ECO:0000313" key="1">
    <source>
        <dbReference type="EMBL" id="OUS40750.1"/>
    </source>
</evidence>
<dbReference type="Proteomes" id="UP000227088">
    <property type="component" value="Unassembled WGS sequence"/>
</dbReference>
<dbReference type="InterPro" id="IPR016181">
    <property type="entry name" value="Acyl_CoA_acyltransferase"/>
</dbReference>
<reference evidence="2" key="1">
    <citation type="journal article" date="2017" name="Proc. Natl. Acad. Sci. U.S.A.">
        <title>Simulation of Deepwater Horizon oil plume reveals substrate specialization within a complex community of hydrocarbon degraders.</title>
        <authorList>
            <person name="Hu P."/>
            <person name="Dubinsky E.A."/>
            <person name="Probst A.J."/>
            <person name="Wang J."/>
            <person name="Sieber C.M.K."/>
            <person name="Tom L.M."/>
            <person name="Gardinali P."/>
            <person name="Banfield J.F."/>
            <person name="Atlas R.M."/>
            <person name="Andersen G.L."/>
        </authorList>
    </citation>
    <scope>NUCLEOTIDE SEQUENCE [LARGE SCALE GENOMIC DNA]</scope>
</reference>
<dbReference type="Gene3D" id="3.40.630.30">
    <property type="match status" value="1"/>
</dbReference>
<evidence type="ECO:0008006" key="3">
    <source>
        <dbReference type="Google" id="ProtNLM"/>
    </source>
</evidence>
<dbReference type="SUPFAM" id="SSF55729">
    <property type="entry name" value="Acyl-CoA N-acyltransferases (Nat)"/>
    <property type="match status" value="1"/>
</dbReference>
<dbReference type="AlphaFoldDB" id="A0A1Y5HUK0"/>
<evidence type="ECO:0000313" key="2">
    <source>
        <dbReference type="Proteomes" id="UP000227088"/>
    </source>
</evidence>
<organism evidence="1 2">
    <name type="scientific">Oleispira antarctica</name>
    <dbReference type="NCBI Taxonomy" id="188908"/>
    <lineage>
        <taxon>Bacteria</taxon>
        <taxon>Pseudomonadati</taxon>
        <taxon>Pseudomonadota</taxon>
        <taxon>Gammaproteobacteria</taxon>
        <taxon>Oceanospirillales</taxon>
        <taxon>Oceanospirillaceae</taxon>
        <taxon>Oleispira</taxon>
    </lineage>
</organism>